<accession>A0A1M5BYY6</accession>
<feature type="transmembrane region" description="Helical" evidence="1">
    <location>
        <begin position="30"/>
        <end position="49"/>
    </location>
</feature>
<sequence>MAIGKDKEKKSRLDTWSMGIEEVKVDLKRALFGGGISVVIILAGSWLVGEASGSEAYQLFKSTLPATRSFFGTLLLGLGNILALMLTLLSLSKSLEINIKWTHYQRVKQIALTATVTLVTTTVLYLLLNIPLFESDSASIRWFTYIYYITLITSSIVGGAFITIILLLYNTVRDMIGILHPDRSHQLHHTEEE</sequence>
<dbReference type="OrthoDB" id="1444868at2"/>
<evidence type="ECO:0000313" key="2">
    <source>
        <dbReference type="EMBL" id="SHF47655.1"/>
    </source>
</evidence>
<feature type="transmembrane region" description="Helical" evidence="1">
    <location>
        <begin position="69"/>
        <end position="89"/>
    </location>
</feature>
<organism evidence="2 3">
    <name type="scientific">Fodinibius roseus</name>
    <dbReference type="NCBI Taxonomy" id="1194090"/>
    <lineage>
        <taxon>Bacteria</taxon>
        <taxon>Pseudomonadati</taxon>
        <taxon>Balneolota</taxon>
        <taxon>Balneolia</taxon>
        <taxon>Balneolales</taxon>
        <taxon>Balneolaceae</taxon>
        <taxon>Fodinibius</taxon>
    </lineage>
</organism>
<evidence type="ECO:0000256" key="1">
    <source>
        <dbReference type="SAM" id="Phobius"/>
    </source>
</evidence>
<keyword evidence="1" id="KW-1133">Transmembrane helix</keyword>
<feature type="transmembrane region" description="Helical" evidence="1">
    <location>
        <begin position="110"/>
        <end position="133"/>
    </location>
</feature>
<keyword evidence="1" id="KW-0472">Membrane</keyword>
<dbReference type="Proteomes" id="UP000184041">
    <property type="component" value="Unassembled WGS sequence"/>
</dbReference>
<gene>
    <name evidence="2" type="ORF">SAMN05443144_10934</name>
</gene>
<reference evidence="2 3" key="1">
    <citation type="submission" date="2016-11" db="EMBL/GenBank/DDBJ databases">
        <authorList>
            <person name="Jaros S."/>
            <person name="Januszkiewicz K."/>
            <person name="Wedrychowicz H."/>
        </authorList>
    </citation>
    <scope>NUCLEOTIDE SEQUENCE [LARGE SCALE GENOMIC DNA]</scope>
    <source>
        <strain evidence="2 3">DSM 21986</strain>
    </source>
</reference>
<dbReference type="RefSeq" id="WP_084088175.1">
    <property type="nucleotide sequence ID" value="NZ_FQUS01000009.1"/>
</dbReference>
<keyword evidence="1" id="KW-0812">Transmembrane</keyword>
<feature type="transmembrane region" description="Helical" evidence="1">
    <location>
        <begin position="145"/>
        <end position="169"/>
    </location>
</feature>
<name>A0A1M5BYY6_9BACT</name>
<proteinExistence type="predicted"/>
<keyword evidence="3" id="KW-1185">Reference proteome</keyword>
<evidence type="ECO:0000313" key="3">
    <source>
        <dbReference type="Proteomes" id="UP000184041"/>
    </source>
</evidence>
<dbReference type="EMBL" id="FQUS01000009">
    <property type="protein sequence ID" value="SHF47655.1"/>
    <property type="molecule type" value="Genomic_DNA"/>
</dbReference>
<dbReference type="AlphaFoldDB" id="A0A1M5BYY6"/>
<protein>
    <submittedName>
        <fullName evidence="2">Uncharacterized protein</fullName>
    </submittedName>
</protein>